<comment type="caution">
    <text evidence="1">The sequence shown here is derived from an EMBL/GenBank/DDBJ whole genome shotgun (WGS) entry which is preliminary data.</text>
</comment>
<gene>
    <name evidence="1" type="ORF">O4G74_09865</name>
</gene>
<name>A0ABT4LVG0_9PROT</name>
<keyword evidence="2" id="KW-1185">Reference proteome</keyword>
<sequence length="125" mass="13730">MLTRAWILETLAKLPVWTWPLFLFEVWAVERYYRAYRAANPIGIMGVAVLPNGRIVITLQVSGQPQAQQERAELAPRAPWLRLAPGAGIAAFADAPAKHRPDTVGTPCVDLQNTALQPARPLAPP</sequence>
<accession>A0ABT4LVG0</accession>
<reference evidence="1" key="1">
    <citation type="submission" date="2022-12" db="EMBL/GenBank/DDBJ databases">
        <title>Bacterial isolates from different developmental stages of Nematostella vectensis.</title>
        <authorList>
            <person name="Fraune S."/>
        </authorList>
    </citation>
    <scope>NUCLEOTIDE SEQUENCE</scope>
    <source>
        <strain evidence="1">G21632-S1</strain>
    </source>
</reference>
<proteinExistence type="predicted"/>
<protein>
    <submittedName>
        <fullName evidence="1">Uncharacterized protein</fullName>
    </submittedName>
</protein>
<dbReference type="EMBL" id="JAPWGW010000003">
    <property type="protein sequence ID" value="MCZ4298363.1"/>
    <property type="molecule type" value="Genomic_DNA"/>
</dbReference>
<evidence type="ECO:0000313" key="2">
    <source>
        <dbReference type="Proteomes" id="UP001083770"/>
    </source>
</evidence>
<evidence type="ECO:0000313" key="1">
    <source>
        <dbReference type="EMBL" id="MCZ4298363.1"/>
    </source>
</evidence>
<dbReference type="RefSeq" id="WP_269402440.1">
    <property type="nucleotide sequence ID" value="NZ_JAPWGW010000003.1"/>
</dbReference>
<dbReference type="Proteomes" id="UP001083770">
    <property type="component" value="Unassembled WGS sequence"/>
</dbReference>
<organism evidence="1 2">
    <name type="scientific">Henriciella marina</name>
    <dbReference type="NCBI Taxonomy" id="453851"/>
    <lineage>
        <taxon>Bacteria</taxon>
        <taxon>Pseudomonadati</taxon>
        <taxon>Pseudomonadota</taxon>
        <taxon>Alphaproteobacteria</taxon>
        <taxon>Hyphomonadales</taxon>
        <taxon>Hyphomonadaceae</taxon>
        <taxon>Henriciella</taxon>
    </lineage>
</organism>